<dbReference type="InterPro" id="IPR004435">
    <property type="entry name" value="MobB_dom"/>
</dbReference>
<dbReference type="Pfam" id="PF03205">
    <property type="entry name" value="MobB"/>
    <property type="match status" value="1"/>
</dbReference>
<dbReference type="Gene3D" id="3.40.50.300">
    <property type="entry name" value="P-loop containing nucleotide triphosphate hydrolases"/>
    <property type="match status" value="1"/>
</dbReference>
<reference evidence="2" key="1">
    <citation type="journal article" date="2014" name="Int. J. Syst. Evol. Microbiol.">
        <title>Complete genome sequence of Corynebacterium casei LMG S-19264T (=DSM 44701T), isolated from a smear-ripened cheese.</title>
        <authorList>
            <consortium name="US DOE Joint Genome Institute (JGI-PGF)"/>
            <person name="Walter F."/>
            <person name="Albersmeier A."/>
            <person name="Kalinowski J."/>
            <person name="Ruckert C."/>
        </authorList>
    </citation>
    <scope>NUCLEOTIDE SEQUENCE</scope>
    <source>
        <strain evidence="2">VKM B-2789</strain>
    </source>
</reference>
<dbReference type="Proteomes" id="UP001143330">
    <property type="component" value="Unassembled WGS sequence"/>
</dbReference>
<dbReference type="AlphaFoldDB" id="A0A9W6NB76"/>
<proteinExistence type="predicted"/>
<dbReference type="NCBIfam" id="TIGR00176">
    <property type="entry name" value="mobB"/>
    <property type="match status" value="1"/>
</dbReference>
<evidence type="ECO:0000313" key="2">
    <source>
        <dbReference type="EMBL" id="GLK84418.1"/>
    </source>
</evidence>
<dbReference type="InterPro" id="IPR027417">
    <property type="entry name" value="P-loop_NTPase"/>
</dbReference>
<dbReference type="PANTHER" id="PTHR40072:SF1">
    <property type="entry name" value="MOLYBDOPTERIN-GUANINE DINUCLEOTIDE BIOSYNTHESIS ADAPTER PROTEIN"/>
    <property type="match status" value="1"/>
</dbReference>
<dbReference type="RefSeq" id="WP_213358733.1">
    <property type="nucleotide sequence ID" value="NZ_BSFM01000012.1"/>
</dbReference>
<comment type="caution">
    <text evidence="2">The sequence shown here is derived from an EMBL/GenBank/DDBJ whole genome shotgun (WGS) entry which is preliminary data.</text>
</comment>
<dbReference type="PANTHER" id="PTHR40072">
    <property type="entry name" value="MOLYBDOPTERIN-GUANINE DINUCLEOTIDE BIOSYNTHESIS ADAPTER PROTEIN-RELATED"/>
    <property type="match status" value="1"/>
</dbReference>
<name>A0A9W6NB76_9HYPH</name>
<reference evidence="2" key="2">
    <citation type="submission" date="2023-01" db="EMBL/GenBank/DDBJ databases">
        <authorList>
            <person name="Sun Q."/>
            <person name="Evtushenko L."/>
        </authorList>
    </citation>
    <scope>NUCLEOTIDE SEQUENCE</scope>
    <source>
        <strain evidence="2">VKM B-2789</strain>
    </source>
</reference>
<protein>
    <submittedName>
        <fullName evidence="2">Molybdopterin-guanine dinucleotide biosynthesis protein MobB</fullName>
    </submittedName>
</protein>
<dbReference type="GO" id="GO:0005525">
    <property type="term" value="F:GTP binding"/>
    <property type="evidence" value="ECO:0007669"/>
    <property type="project" value="InterPro"/>
</dbReference>
<dbReference type="CDD" id="cd03116">
    <property type="entry name" value="MobB"/>
    <property type="match status" value="1"/>
</dbReference>
<organism evidence="2 3">
    <name type="scientific">Ancylobacter defluvii</name>
    <dbReference type="NCBI Taxonomy" id="1282440"/>
    <lineage>
        <taxon>Bacteria</taxon>
        <taxon>Pseudomonadati</taxon>
        <taxon>Pseudomonadota</taxon>
        <taxon>Alphaproteobacteria</taxon>
        <taxon>Hyphomicrobiales</taxon>
        <taxon>Xanthobacteraceae</taxon>
        <taxon>Ancylobacter</taxon>
    </lineage>
</organism>
<keyword evidence="3" id="KW-1185">Reference proteome</keyword>
<sequence>MRVMGFAGWSGAGKTTLLARLIPVLVGRGLKVSTIKHAHHEFDVDTPGKDSHTHRVVGASEVLVASSVRWALMHELRGAPEPELPELIAHLAPVDLVLVEGFKRDRHPKIEIHRAEVDRPFLHPDDPFIAAIASDEPLPGVNLPVIELDATDTIADFVEAHAAAVTLVDWRTR</sequence>
<dbReference type="GO" id="GO:0006777">
    <property type="term" value="P:Mo-molybdopterin cofactor biosynthetic process"/>
    <property type="evidence" value="ECO:0007669"/>
    <property type="project" value="InterPro"/>
</dbReference>
<gene>
    <name evidence="2" type="primary">mobB</name>
    <name evidence="2" type="ORF">GCM10017653_24880</name>
</gene>
<feature type="domain" description="Molybdopterin-guanine dinucleotide biosynthesis protein B (MobB)" evidence="1">
    <location>
        <begin position="3"/>
        <end position="135"/>
    </location>
</feature>
<evidence type="ECO:0000259" key="1">
    <source>
        <dbReference type="Pfam" id="PF03205"/>
    </source>
</evidence>
<dbReference type="InterPro" id="IPR052539">
    <property type="entry name" value="MGD_biosynthesis_adapter"/>
</dbReference>
<evidence type="ECO:0000313" key="3">
    <source>
        <dbReference type="Proteomes" id="UP001143330"/>
    </source>
</evidence>
<dbReference type="SUPFAM" id="SSF52540">
    <property type="entry name" value="P-loop containing nucleoside triphosphate hydrolases"/>
    <property type="match status" value="1"/>
</dbReference>
<dbReference type="EMBL" id="BSFM01000012">
    <property type="protein sequence ID" value="GLK84418.1"/>
    <property type="molecule type" value="Genomic_DNA"/>
</dbReference>
<accession>A0A9W6NB76</accession>